<evidence type="ECO:0000313" key="4">
    <source>
        <dbReference type="Proteomes" id="UP000018745"/>
    </source>
</evidence>
<dbReference type="Gene3D" id="1.20.1280.290">
    <property type="match status" value="1"/>
</dbReference>
<reference evidence="3 4" key="1">
    <citation type="journal article" date="2014" name="Genome Announc.">
        <title>Complete Genome Sequence of Mycoplasma ovis Strain Michigan, a Hemoplasma of Sheep with Two Distinct 16S rRNA Genes.</title>
        <authorList>
            <person name="Deshuillers P.L."/>
            <person name="Santos A.P."/>
            <person name="do Nascimento N.C."/>
            <person name="Hampel J.A."/>
            <person name="Bergin I.L."/>
            <person name="Dyson M.C."/>
            <person name="Messick J.B."/>
        </authorList>
    </citation>
    <scope>NUCLEOTIDE SEQUENCE [LARGE SCALE GENOMIC DNA]</scope>
    <source>
        <strain evidence="3 4">Michigan</strain>
    </source>
</reference>
<feature type="transmembrane region" description="Helical" evidence="2">
    <location>
        <begin position="76"/>
        <end position="98"/>
    </location>
</feature>
<feature type="compositionally biased region" description="Acidic residues" evidence="1">
    <location>
        <begin position="119"/>
        <end position="128"/>
    </location>
</feature>
<proteinExistence type="predicted"/>
<accession>A0ABM5P0W1</accession>
<dbReference type="EMBL" id="CP006935">
    <property type="protein sequence ID" value="AHC40087.1"/>
    <property type="molecule type" value="Genomic_DNA"/>
</dbReference>
<evidence type="ECO:0000256" key="1">
    <source>
        <dbReference type="SAM" id="MobiDB-lite"/>
    </source>
</evidence>
<evidence type="ECO:0000313" key="3">
    <source>
        <dbReference type="EMBL" id="AHC40087.1"/>
    </source>
</evidence>
<name>A0ABM5P0W1_9MOLU</name>
<dbReference type="Proteomes" id="UP000018745">
    <property type="component" value="Chromosome"/>
</dbReference>
<feature type="transmembrane region" description="Helical" evidence="2">
    <location>
        <begin position="44"/>
        <end position="64"/>
    </location>
</feature>
<dbReference type="RefSeq" id="WP_024070865.1">
    <property type="nucleotide sequence ID" value="NC_023062.1"/>
</dbReference>
<protein>
    <submittedName>
        <fullName evidence="3">Uncharacterized protein</fullName>
    </submittedName>
</protein>
<organism evidence="3 4">
    <name type="scientific">Mycoplasma ovis str. Michigan</name>
    <dbReference type="NCBI Taxonomy" id="1415773"/>
    <lineage>
        <taxon>Bacteria</taxon>
        <taxon>Bacillati</taxon>
        <taxon>Mycoplasmatota</taxon>
        <taxon>Mollicutes</taxon>
        <taxon>Mycoplasmataceae</taxon>
        <taxon>Mycoplasma</taxon>
    </lineage>
</organism>
<keyword evidence="2" id="KW-0472">Membrane</keyword>
<sequence>MAAWNEHLSVFFAFLGMISVGLAFWPGFYKTWKTKDTKFLPIKLFALFLLAGALMTAGSIAGVCTDVQLSNMYVRGWFFVLLNAFVLFTNLYTVCLWCKNKVKERVRGYDSLEDYIPEEEESFDEESLDSPSPLDPEELEEAV</sequence>
<feature type="region of interest" description="Disordered" evidence="1">
    <location>
        <begin position="119"/>
        <end position="143"/>
    </location>
</feature>
<keyword evidence="4" id="KW-1185">Reference proteome</keyword>
<evidence type="ECO:0000256" key="2">
    <source>
        <dbReference type="SAM" id="Phobius"/>
    </source>
</evidence>
<keyword evidence="2" id="KW-0812">Transmembrane</keyword>
<feature type="transmembrane region" description="Helical" evidence="2">
    <location>
        <begin position="12"/>
        <end position="32"/>
    </location>
</feature>
<keyword evidence="2" id="KW-1133">Transmembrane helix</keyword>
<gene>
    <name evidence="3" type="ORF">OVS_00285</name>
</gene>